<dbReference type="InterPro" id="IPR043519">
    <property type="entry name" value="NT_sf"/>
</dbReference>
<dbReference type="SUPFAM" id="SSF81301">
    <property type="entry name" value="Nucleotidyltransferase"/>
    <property type="match status" value="1"/>
</dbReference>
<dbReference type="EMBL" id="BQKI01000082">
    <property type="protein sequence ID" value="GJN30673.1"/>
    <property type="molecule type" value="Genomic_DNA"/>
</dbReference>
<feature type="compositionally biased region" description="Basic and acidic residues" evidence="1">
    <location>
        <begin position="243"/>
        <end position="265"/>
    </location>
</feature>
<reference evidence="3" key="1">
    <citation type="journal article" date="2018" name="DNA Res.">
        <title>Multiple hybrid de novo genome assembly of finger millet, an orphan allotetraploid crop.</title>
        <authorList>
            <person name="Hatakeyama M."/>
            <person name="Aluri S."/>
            <person name="Balachadran M.T."/>
            <person name="Sivarajan S.R."/>
            <person name="Patrignani A."/>
            <person name="Gruter S."/>
            <person name="Poveda L."/>
            <person name="Shimizu-Inatsugi R."/>
            <person name="Baeten J."/>
            <person name="Francoijs K.J."/>
            <person name="Nataraja K.N."/>
            <person name="Reddy Y.A.N."/>
            <person name="Phadnis S."/>
            <person name="Ravikumar R.L."/>
            <person name="Schlapbach R."/>
            <person name="Sreeman S.M."/>
            <person name="Shimizu K.K."/>
        </authorList>
    </citation>
    <scope>NUCLEOTIDE SEQUENCE</scope>
</reference>
<reference evidence="3" key="2">
    <citation type="submission" date="2021-12" db="EMBL/GenBank/DDBJ databases">
        <title>Resequencing data analysis of finger millet.</title>
        <authorList>
            <person name="Hatakeyama M."/>
            <person name="Aluri S."/>
            <person name="Balachadran M.T."/>
            <person name="Sivarajan S.R."/>
            <person name="Poveda L."/>
            <person name="Shimizu-Inatsugi R."/>
            <person name="Schlapbach R."/>
            <person name="Sreeman S.M."/>
            <person name="Shimizu K.K."/>
        </authorList>
    </citation>
    <scope>NUCLEOTIDE SEQUENCE</scope>
</reference>
<evidence type="ECO:0000313" key="4">
    <source>
        <dbReference type="Proteomes" id="UP001054889"/>
    </source>
</evidence>
<organism evidence="3 4">
    <name type="scientific">Eleusine coracana subsp. coracana</name>
    <dbReference type="NCBI Taxonomy" id="191504"/>
    <lineage>
        <taxon>Eukaryota</taxon>
        <taxon>Viridiplantae</taxon>
        <taxon>Streptophyta</taxon>
        <taxon>Embryophyta</taxon>
        <taxon>Tracheophyta</taxon>
        <taxon>Spermatophyta</taxon>
        <taxon>Magnoliopsida</taxon>
        <taxon>Liliopsida</taxon>
        <taxon>Poales</taxon>
        <taxon>Poaceae</taxon>
        <taxon>PACMAD clade</taxon>
        <taxon>Chloridoideae</taxon>
        <taxon>Cynodonteae</taxon>
        <taxon>Eleusininae</taxon>
        <taxon>Eleusine</taxon>
    </lineage>
</organism>
<feature type="region of interest" description="Disordered" evidence="1">
    <location>
        <begin position="312"/>
        <end position="349"/>
    </location>
</feature>
<dbReference type="Proteomes" id="UP001054889">
    <property type="component" value="Unassembled WGS sequence"/>
</dbReference>
<dbReference type="AlphaFoldDB" id="A0AAV5F4V2"/>
<feature type="region of interest" description="Disordered" evidence="1">
    <location>
        <begin position="381"/>
        <end position="413"/>
    </location>
</feature>
<dbReference type="Gene3D" id="3.30.460.10">
    <property type="entry name" value="Beta Polymerase, domain 2"/>
    <property type="match status" value="1"/>
</dbReference>
<feature type="domain" description="PAP/OAS1 substrate-binding-related" evidence="2">
    <location>
        <begin position="162"/>
        <end position="202"/>
    </location>
</feature>
<evidence type="ECO:0000313" key="3">
    <source>
        <dbReference type="EMBL" id="GJN30673.1"/>
    </source>
</evidence>
<evidence type="ECO:0000256" key="1">
    <source>
        <dbReference type="SAM" id="MobiDB-lite"/>
    </source>
</evidence>
<protein>
    <recommendedName>
        <fullName evidence="2">PAP/OAS1 substrate-binding-related domain-containing protein</fullName>
    </recommendedName>
</protein>
<name>A0AAV5F4V2_ELECO</name>
<dbReference type="InterPro" id="IPR058920">
    <property type="entry name" value="PAP-OAS1-bd-rel"/>
</dbReference>
<feature type="compositionally biased region" description="Polar residues" evidence="1">
    <location>
        <begin position="327"/>
        <end position="349"/>
    </location>
</feature>
<feature type="domain" description="PAP/OAS1 substrate-binding-related" evidence="2">
    <location>
        <begin position="128"/>
        <end position="161"/>
    </location>
</feature>
<keyword evidence="4" id="KW-1185">Reference proteome</keyword>
<sequence>MVPNGLMPNASGGVTRRLDPERWAVAEGRTAELIARIQPNEHSEGQRQAVYHYVQRLVMSCLSCPVFTFGSVPLKTYLPDGDIDVTAFSHSEELKEIWANLVRDALEREEKNENAEFRVKEVQYIQAEVLFRFLEFFSNFDWEKFCLSLWGPVPISSLPDMTGNFYRIRSAFAFGAKSLGKLLECPKENLIAELNQFFANTWIRHGNGSRPDVPILNPLDVRPMKGIPDVVSNSQKSAMTVKRKTENPKLRANEDNLADGGHRYPDPSSQAPHKSDLHKNPARTVYPSVSHAQHKKMYVTQGNTKLSEQLERNNSAGSMQGERDRSASNNLFANERNGQNRSRFARTRSSLELTDSSIEGLRGRRTRVVDMEKPPIVDYSSRRNILVPEISGNHSTKSSQDESMSSINSASHP</sequence>
<evidence type="ECO:0000259" key="2">
    <source>
        <dbReference type="Pfam" id="PF26180"/>
    </source>
</evidence>
<feature type="region of interest" description="Disordered" evidence="1">
    <location>
        <begin position="227"/>
        <end position="281"/>
    </location>
</feature>
<gene>
    <name evidence="3" type="primary">gb19000</name>
    <name evidence="3" type="ORF">PR202_gb19000</name>
</gene>
<dbReference type="InterPro" id="IPR058921">
    <property type="entry name" value="PAP/OAS1-rel"/>
</dbReference>
<dbReference type="PANTHER" id="PTHR45979:SF30">
    <property type="entry name" value="NUCLEOTIDYLTRANSFERASE"/>
    <property type="match status" value="1"/>
</dbReference>
<proteinExistence type="predicted"/>
<dbReference type="PANTHER" id="PTHR45979">
    <property type="entry name" value="PAP/OAS1 SUBSTRATE-BINDING DOMAIN SUPERFAMILY"/>
    <property type="match status" value="1"/>
</dbReference>
<feature type="compositionally biased region" description="Polar residues" evidence="1">
    <location>
        <begin position="392"/>
        <end position="413"/>
    </location>
</feature>
<comment type="caution">
    <text evidence="3">The sequence shown here is derived from an EMBL/GenBank/DDBJ whole genome shotgun (WGS) entry which is preliminary data.</text>
</comment>
<dbReference type="Pfam" id="PF26180">
    <property type="entry name" value="PAP-OAS1"/>
    <property type="match status" value="2"/>
</dbReference>
<accession>A0AAV5F4V2</accession>